<dbReference type="Gene3D" id="3.40.50.1010">
    <property type="entry name" value="5'-nuclease"/>
    <property type="match status" value="1"/>
</dbReference>
<dbReference type="GO" id="GO:0016075">
    <property type="term" value="P:rRNA catabolic process"/>
    <property type="evidence" value="ECO:0000318"/>
    <property type="project" value="GO_Central"/>
</dbReference>
<accession>A8BBX8</accession>
<dbReference type="InterPro" id="IPR001900">
    <property type="entry name" value="RNase_II/R"/>
</dbReference>
<dbReference type="Pfam" id="PF00773">
    <property type="entry name" value="RNB"/>
    <property type="match status" value="1"/>
</dbReference>
<dbReference type="HOGENOM" id="CLU_002333_5_0_1"/>
<evidence type="ECO:0000313" key="7">
    <source>
        <dbReference type="Proteomes" id="UP000001548"/>
    </source>
</evidence>
<dbReference type="PANTHER" id="PTHR23355:SF35">
    <property type="entry name" value="EXOSOME COMPLEX EXONUCLEASE RRP44"/>
    <property type="match status" value="1"/>
</dbReference>
<comment type="subcellular location">
    <subcellularLocation>
        <location evidence="1">Nucleus</location>
    </subcellularLocation>
</comment>
<feature type="domain" description="RNB" evidence="5">
    <location>
        <begin position="547"/>
        <end position="943"/>
    </location>
</feature>
<dbReference type="GO" id="GO:0071031">
    <property type="term" value="P:nuclear mRNA surveillance of mRNA 3'-end processing"/>
    <property type="evidence" value="ECO:0000318"/>
    <property type="project" value="GO_Central"/>
</dbReference>
<sequence>MPIRRVPNVSATPQFLKSKPSVQSVVIRDDITCGLMGCTLCNKDVSDRRPRCAILLPTPAVLLLHTTLFEHTTIRKMFTVVVLDSVIDYIREQHPTSYRALQRYIQFDGCIRFPDKSCKDTSNGHAVCRTVEQLCDALVTSQRYFLLHSSHATPEATTACPVVVLCNKSSEQELEFPVLSESSALKGNLDNMLSKNSKPWNPVAIDISLFFSNAFYCQFVSPSISLIEPSLGSPHLSYEDFRELYSDSTLQLTLKSSFSYLPHISTEKAEFMITKRQLLSGKMTVWGRGKRGEVLTSYKHMKVTLCNPFYLNRSLAGDQVALALIEQEAWEDIEDSTHVDPQHICYDACDYIDKLSTTVPGGKIYGIVVAIMNRPRHEYCGTVKIPFILKHLKETPNHQESELSSHTEKTAMLRPFRRNLPDFFIRSLSSIDHYIGKRVLFIIESWGSEERSPTARVSSILGDVGDRDVEADVVLFEYDIPHANLQENEDIMLELKPFGFSSGSYSIPSGVYASAVTPPTQQESLASAPETTLSQNIQSCGKYPTARLNLTNEYTISVDPPSCKDIDDALHVKTLGPTTFEIGVHIADVSFYVRPESAIDLEARKRGTSVYFPDRRIDMLPAILTEDICSLRSGVDRLSMSVLIELELYREEAGVEDLELDMEMSKVAGLSPEERKLRLVVKQYSFTQAIVRSRASLAYHEAQWLCEMDSASVFEAYEGSGYRNMSKALRNHINDEILENQIKVAKIQQNLKLLLFLSKLLKMERLRNGALILETPAVEFTLDPITKLPTSLHEHASLPTMSMIEEFMLLANRLAAEYTLEKYPSISILRRHPKPTEEQFSVLKKQIKDIFHFDLDTATNKTLSASIHTAIKEGALDMKQISIVRQMLTRCMMLAKYFVSSEYTVDEFYHYGLALPIYTHFTSPIRRYSDILVHRLLAAADGRANLPATHSNTEVMSQICANLNSRKESADRASSEADKIFSVLYVIQMWSGAIKMPWTDGSKSKGAQYSWLRGRAGVLRIGDRRISVILRDYGVDAEIRLQQNEIVAVDPNNMWIDVVFAADQAVRAVRRVTIFDEIWVEIGLDFSRIYEFDLHVRLIDNGEADSGGAN</sequence>
<gene>
    <name evidence="6" type="ORF">GL50803_00112718</name>
</gene>
<proteinExistence type="inferred from homology"/>
<dbReference type="Proteomes" id="UP000001548">
    <property type="component" value="Unassembled WGS sequence"/>
</dbReference>
<evidence type="ECO:0000259" key="5">
    <source>
        <dbReference type="SMART" id="SM00955"/>
    </source>
</evidence>
<dbReference type="InterPro" id="IPR050180">
    <property type="entry name" value="RNR_Ribonuclease"/>
</dbReference>
<dbReference type="GeneID" id="5701000"/>
<dbReference type="VEuPathDB" id="GiardiaDB:GL50803_112718"/>
<comment type="caution">
    <text evidence="6">The sequence shown here is derived from an EMBL/GenBank/DDBJ whole genome shotgun (WGS) entry which is preliminary data.</text>
</comment>
<dbReference type="PANTHER" id="PTHR23355">
    <property type="entry name" value="RIBONUCLEASE"/>
    <property type="match status" value="1"/>
</dbReference>
<dbReference type="EMBL" id="AACB03000001">
    <property type="protein sequence ID" value="KAE8305215.1"/>
    <property type="molecule type" value="Genomic_DNA"/>
</dbReference>
<dbReference type="GO" id="GO:0003723">
    <property type="term" value="F:RNA binding"/>
    <property type="evidence" value="ECO:0007669"/>
    <property type="project" value="InterPro"/>
</dbReference>
<dbReference type="GO" id="GO:0000177">
    <property type="term" value="C:cytoplasmic exosome (RNase complex)"/>
    <property type="evidence" value="ECO:0000318"/>
    <property type="project" value="GO_Central"/>
</dbReference>
<dbReference type="SUPFAM" id="SSF50249">
    <property type="entry name" value="Nucleic acid-binding proteins"/>
    <property type="match status" value="2"/>
</dbReference>
<dbReference type="PROSITE" id="PS01175">
    <property type="entry name" value="RIBONUCLEASE_II"/>
    <property type="match status" value="1"/>
</dbReference>
<evidence type="ECO:0000256" key="1">
    <source>
        <dbReference type="ARBA" id="ARBA00004123"/>
    </source>
</evidence>
<keyword evidence="3" id="KW-0539">Nucleus</keyword>
<dbReference type="SMART" id="SM00955">
    <property type="entry name" value="RNB"/>
    <property type="match status" value="1"/>
</dbReference>
<evidence type="ECO:0000256" key="4">
    <source>
        <dbReference type="RuleBase" id="RU003901"/>
    </source>
</evidence>
<dbReference type="GO" id="GO:0000176">
    <property type="term" value="C:nuclear exosome (RNase complex)"/>
    <property type="evidence" value="ECO:0000318"/>
    <property type="project" value="GO_Central"/>
</dbReference>
<dbReference type="Pfam" id="PF17849">
    <property type="entry name" value="OB_Dis3"/>
    <property type="match status" value="1"/>
</dbReference>
<dbReference type="InterPro" id="IPR012340">
    <property type="entry name" value="NA-bd_OB-fold"/>
</dbReference>
<dbReference type="FunCoup" id="A8BBX8">
    <property type="interactions" value="296"/>
</dbReference>
<dbReference type="GO" id="GO:0006364">
    <property type="term" value="P:rRNA processing"/>
    <property type="evidence" value="ECO:0007669"/>
    <property type="project" value="UniProtKB-KW"/>
</dbReference>
<dbReference type="InterPro" id="IPR041505">
    <property type="entry name" value="Dis3_CSD2"/>
</dbReference>
<dbReference type="OMA" id="AYHEAQW"/>
<organism evidence="6 7">
    <name type="scientific">Giardia intestinalis (strain ATCC 50803 / WB clone C6)</name>
    <name type="common">Giardia lamblia</name>
    <dbReference type="NCBI Taxonomy" id="184922"/>
    <lineage>
        <taxon>Eukaryota</taxon>
        <taxon>Metamonada</taxon>
        <taxon>Diplomonadida</taxon>
        <taxon>Hexamitidae</taxon>
        <taxon>Giardiinae</taxon>
        <taxon>Giardia</taxon>
    </lineage>
</organism>
<dbReference type="STRING" id="184922.A8BBX8"/>
<evidence type="ECO:0000313" key="6">
    <source>
        <dbReference type="EMBL" id="KAE8305215.1"/>
    </source>
</evidence>
<comment type="similarity">
    <text evidence="4">Belongs to the RNR ribonuclease family.</text>
</comment>
<dbReference type="KEGG" id="gla:GL50803_00112718"/>
<reference evidence="6 7" key="1">
    <citation type="journal article" date="2007" name="Science">
        <title>Genomic minimalism in the early diverging intestinal parasite Giardia lamblia.</title>
        <authorList>
            <person name="Morrison H.G."/>
            <person name="McArthur A.G."/>
            <person name="Gillin F.D."/>
            <person name="Aley S.B."/>
            <person name="Adam R.D."/>
            <person name="Olsen G.J."/>
            <person name="Best A.A."/>
            <person name="Cande W.Z."/>
            <person name="Chen F."/>
            <person name="Cipriano M.J."/>
            <person name="Davids B.J."/>
            <person name="Dawson S.C."/>
            <person name="Elmendorf H.G."/>
            <person name="Hehl A.B."/>
            <person name="Holder M.E."/>
            <person name="Huse S.M."/>
            <person name="Kim U.U."/>
            <person name="Lasek-Nesselquist E."/>
            <person name="Manning G."/>
            <person name="Nigam A."/>
            <person name="Nixon J.E."/>
            <person name="Palm D."/>
            <person name="Passamaneck N.E."/>
            <person name="Prabhu A."/>
            <person name="Reich C.I."/>
            <person name="Reiner D.S."/>
            <person name="Samuelson J."/>
            <person name="Svard S.G."/>
            <person name="Sogin M.L."/>
        </authorList>
    </citation>
    <scope>NUCLEOTIDE SEQUENCE [LARGE SCALE GENOMIC DNA]</scope>
    <source>
        <strain evidence="6 7">WB C6</strain>
    </source>
</reference>
<dbReference type="AlphaFoldDB" id="A8BBX8"/>
<dbReference type="GO" id="GO:0000175">
    <property type="term" value="F:3'-5'-RNA exonuclease activity"/>
    <property type="evidence" value="ECO:0000318"/>
    <property type="project" value="GO_Central"/>
</dbReference>
<dbReference type="GO" id="GO:0004519">
    <property type="term" value="F:endonuclease activity"/>
    <property type="evidence" value="ECO:0000318"/>
    <property type="project" value="GO_Central"/>
</dbReference>
<name>A8BBX8_GIAIC</name>
<dbReference type="FunFam" id="3.40.50.1010:FF:000115">
    <property type="entry name" value="Mitotic control protein dis3"/>
    <property type="match status" value="1"/>
</dbReference>
<evidence type="ECO:0000256" key="2">
    <source>
        <dbReference type="ARBA" id="ARBA00022552"/>
    </source>
</evidence>
<protein>
    <submittedName>
        <fullName evidence="6">Mitotic control protein dis3</fullName>
    </submittedName>
</protein>
<keyword evidence="2" id="KW-0698">rRNA processing</keyword>
<dbReference type="Gene3D" id="2.40.50.690">
    <property type="match status" value="1"/>
</dbReference>
<dbReference type="InterPro" id="IPR022966">
    <property type="entry name" value="RNase_II/R_CS"/>
</dbReference>
<dbReference type="RefSeq" id="XP_001708091.1">
    <property type="nucleotide sequence ID" value="XM_001708039.1"/>
</dbReference>
<keyword evidence="7" id="KW-1185">Reference proteome</keyword>
<evidence type="ECO:0000256" key="3">
    <source>
        <dbReference type="ARBA" id="ARBA00023242"/>
    </source>
</evidence>